<dbReference type="Proteomes" id="UP001295794">
    <property type="component" value="Unassembled WGS sequence"/>
</dbReference>
<sequence length="53" mass="6095">QRLVAVDNERRDDAREETSLISQIRKGTEIENGQTRTKINRPSISLCQPSMRP</sequence>
<evidence type="ECO:0000313" key="2">
    <source>
        <dbReference type="Proteomes" id="UP001295794"/>
    </source>
</evidence>
<keyword evidence="2" id="KW-1185">Reference proteome</keyword>
<protein>
    <submittedName>
        <fullName evidence="1">Uncharacterized protein</fullName>
    </submittedName>
</protein>
<accession>A0AAD2JV27</accession>
<evidence type="ECO:0000313" key="1">
    <source>
        <dbReference type="EMBL" id="CAK5263472.1"/>
    </source>
</evidence>
<dbReference type="EMBL" id="CAVNYO010000040">
    <property type="protein sequence ID" value="CAK5263472.1"/>
    <property type="molecule type" value="Genomic_DNA"/>
</dbReference>
<name>A0AAD2JV27_9AGAR</name>
<organism evidence="1 2">
    <name type="scientific">Mycena citricolor</name>
    <dbReference type="NCBI Taxonomy" id="2018698"/>
    <lineage>
        <taxon>Eukaryota</taxon>
        <taxon>Fungi</taxon>
        <taxon>Dikarya</taxon>
        <taxon>Basidiomycota</taxon>
        <taxon>Agaricomycotina</taxon>
        <taxon>Agaricomycetes</taxon>
        <taxon>Agaricomycetidae</taxon>
        <taxon>Agaricales</taxon>
        <taxon>Marasmiineae</taxon>
        <taxon>Mycenaceae</taxon>
        <taxon>Mycena</taxon>
    </lineage>
</organism>
<proteinExistence type="predicted"/>
<comment type="caution">
    <text evidence="1">The sequence shown here is derived from an EMBL/GenBank/DDBJ whole genome shotgun (WGS) entry which is preliminary data.</text>
</comment>
<reference evidence="1" key="1">
    <citation type="submission" date="2023-11" db="EMBL/GenBank/DDBJ databases">
        <authorList>
            <person name="De Vega J J."/>
            <person name="De Vega J J."/>
        </authorList>
    </citation>
    <scope>NUCLEOTIDE SEQUENCE</scope>
</reference>
<dbReference type="AlphaFoldDB" id="A0AAD2JV27"/>
<gene>
    <name evidence="1" type="ORF">MYCIT1_LOCUS2930</name>
</gene>
<feature type="non-terminal residue" evidence="1">
    <location>
        <position position="1"/>
    </location>
</feature>